<reference evidence="1 2" key="1">
    <citation type="submission" date="2016-10" db="EMBL/GenBank/DDBJ databases">
        <title>Comparative genome analysis of multiple Pseudomonas spp. focuses on biocontrol and plant growth promoting traits.</title>
        <authorList>
            <person name="Tao X.-Y."/>
            <person name="Taylor C.G."/>
        </authorList>
    </citation>
    <scope>NUCLEOTIDE SEQUENCE [LARGE SCALE GENOMIC DNA]</scope>
    <source>
        <strain evidence="1 2">38D7</strain>
    </source>
</reference>
<gene>
    <name evidence="1" type="ORF">BK660_09360</name>
</gene>
<accession>A0A423I8J9</accession>
<name>A0A423I8J9_9PSED</name>
<dbReference type="RefSeq" id="WP_148057435.1">
    <property type="nucleotide sequence ID" value="NZ_MOBK01000004.1"/>
</dbReference>
<organism evidence="1 2">
    <name type="scientific">Pseudomonas brassicacearum</name>
    <dbReference type="NCBI Taxonomy" id="930166"/>
    <lineage>
        <taxon>Bacteria</taxon>
        <taxon>Pseudomonadati</taxon>
        <taxon>Pseudomonadota</taxon>
        <taxon>Gammaproteobacteria</taxon>
        <taxon>Pseudomonadales</taxon>
        <taxon>Pseudomonadaceae</taxon>
        <taxon>Pseudomonas</taxon>
    </lineage>
</organism>
<dbReference type="AlphaFoldDB" id="A0A423I8J9"/>
<evidence type="ECO:0000313" key="2">
    <source>
        <dbReference type="Proteomes" id="UP000285636"/>
    </source>
</evidence>
<evidence type="ECO:0000313" key="1">
    <source>
        <dbReference type="EMBL" id="RON21777.1"/>
    </source>
</evidence>
<dbReference type="EMBL" id="MOBK01000004">
    <property type="protein sequence ID" value="RON21777.1"/>
    <property type="molecule type" value="Genomic_DNA"/>
</dbReference>
<protein>
    <submittedName>
        <fullName evidence="1">Uncharacterized protein</fullName>
    </submittedName>
</protein>
<sequence length="138" mass="15975">MHIFKKKLVWSISFALVASLALLIYCVNAMLGYPASTTQVSPSGRYVMENVRVGKIFMLGGMAYLRVMDTQEPGKTYRTPLYDTQSLDMRAFEDEAEVGITWIYFDRKNKTFTISMPQWEESWLNMFISNTPYKVLEN</sequence>
<dbReference type="Proteomes" id="UP000285636">
    <property type="component" value="Unassembled WGS sequence"/>
</dbReference>
<proteinExistence type="predicted"/>
<comment type="caution">
    <text evidence="1">The sequence shown here is derived from an EMBL/GenBank/DDBJ whole genome shotgun (WGS) entry which is preliminary data.</text>
</comment>